<keyword evidence="3 6" id="KW-0456">Lyase</keyword>
<dbReference type="GO" id="GO:0070497">
    <property type="term" value="F:6-carboxytetrahydropterin synthase activity"/>
    <property type="evidence" value="ECO:0007669"/>
    <property type="project" value="UniProtKB-EC"/>
</dbReference>
<organism evidence="5 7">
    <name type="scientific">Methanosphaera cuniculi</name>
    <dbReference type="NCBI Taxonomy" id="1077256"/>
    <lineage>
        <taxon>Archaea</taxon>
        <taxon>Methanobacteriati</taxon>
        <taxon>Methanobacteriota</taxon>
        <taxon>Methanomada group</taxon>
        <taxon>Methanobacteria</taxon>
        <taxon>Methanobacteriales</taxon>
        <taxon>Methanobacteriaceae</taxon>
        <taxon>Methanosphaera</taxon>
    </lineage>
</organism>
<dbReference type="RefSeq" id="WP_095607885.1">
    <property type="nucleotide sequence ID" value="NZ_LMVN01000001.1"/>
</dbReference>
<dbReference type="PIRSF" id="PIRSF006113">
    <property type="entry name" value="PTP_synth"/>
    <property type="match status" value="1"/>
</dbReference>
<dbReference type="Gene3D" id="3.30.479.10">
    <property type="entry name" value="6-pyruvoyl tetrahydropterin synthase/QueD"/>
    <property type="match status" value="1"/>
</dbReference>
<feature type="binding site" evidence="4">
    <location>
        <position position="18"/>
    </location>
    <ligand>
        <name>Zn(2+)</name>
        <dbReference type="ChEBI" id="CHEBI:29105"/>
    </ligand>
</feature>
<accession>A0A2A2HFU9</accession>
<dbReference type="EMBL" id="LMVN01000001">
    <property type="protein sequence ID" value="PAV08235.1"/>
    <property type="molecule type" value="Genomic_DNA"/>
</dbReference>
<gene>
    <name evidence="6" type="primary">queD</name>
    <name evidence="5" type="ORF">ASJ82_03315</name>
    <name evidence="6" type="ORF">MSCUN_07580</name>
</gene>
<dbReference type="EC" id="4.1.2.50" evidence="6"/>
<keyword evidence="7" id="KW-1185">Reference proteome</keyword>
<dbReference type="Proteomes" id="UP000246004">
    <property type="component" value="Unassembled WGS sequence"/>
</dbReference>
<dbReference type="InterPro" id="IPR038418">
    <property type="entry name" value="6-PTP_synth/QueD_sf"/>
</dbReference>
<evidence type="ECO:0000313" key="8">
    <source>
        <dbReference type="Proteomes" id="UP000246004"/>
    </source>
</evidence>
<dbReference type="PANTHER" id="PTHR12589:SF7">
    <property type="entry name" value="6-PYRUVOYL TETRAHYDROBIOPTERIN SYNTHASE"/>
    <property type="match status" value="1"/>
</dbReference>
<dbReference type="AlphaFoldDB" id="A0A2A2HFU9"/>
<sequence length="160" mass="17846">MKVNLDGIHTNLRFSAAHMVIGHKSCGKIHGHSYIVDVEVEGERSGQFGFVIDFKVLKDITRKICKTLDHRVLIPIESPDLEVTYEDDKTIEFTLLGDCEYKLPKSDVVLLPIPSTTAESLSIYITEKIVEALPDTSTLDYIEVQVNEGIGQGASYHKTL</sequence>
<evidence type="ECO:0000256" key="2">
    <source>
        <dbReference type="ARBA" id="ARBA00022833"/>
    </source>
</evidence>
<dbReference type="EMBL" id="LWMS01000020">
    <property type="protein sequence ID" value="PWL08322.1"/>
    <property type="molecule type" value="Genomic_DNA"/>
</dbReference>
<feature type="binding site" evidence="4">
    <location>
        <position position="32"/>
    </location>
    <ligand>
        <name>Zn(2+)</name>
        <dbReference type="ChEBI" id="CHEBI:29105"/>
    </ligand>
</feature>
<dbReference type="Pfam" id="PF01242">
    <property type="entry name" value="PTPS"/>
    <property type="match status" value="1"/>
</dbReference>
<reference evidence="5 7" key="2">
    <citation type="journal article" date="2017" name="BMC Genomics">
        <title>Genomic analysis of methanogenic archaea reveals a shift towards energy conservation.</title>
        <authorList>
            <person name="Gilmore S.P."/>
            <person name="Henske J.K."/>
            <person name="Sexton J.A."/>
            <person name="Solomon K.V."/>
            <person name="Seppala S."/>
            <person name="Yoo J.I."/>
            <person name="Huyett L.M."/>
            <person name="Pressman A."/>
            <person name="Cogan J.Z."/>
            <person name="Kivenson V."/>
            <person name="Peng X."/>
            <person name="Tan Y."/>
            <person name="Valentine D.L."/>
            <person name="O'Malley M.A."/>
        </authorList>
    </citation>
    <scope>NUCLEOTIDE SEQUENCE [LARGE SCALE GENOMIC DNA]</scope>
    <source>
        <strain evidence="5 7">1R-7</strain>
    </source>
</reference>
<keyword evidence="2 4" id="KW-0862">Zinc</keyword>
<evidence type="ECO:0000256" key="3">
    <source>
        <dbReference type="ARBA" id="ARBA00023239"/>
    </source>
</evidence>
<comment type="cofactor">
    <cofactor evidence="4">
        <name>Zn(2+)</name>
        <dbReference type="ChEBI" id="CHEBI:29105"/>
    </cofactor>
    <text evidence="4">Binds 1 zinc ion per subunit.</text>
</comment>
<feature type="binding site" evidence="4">
    <location>
        <position position="30"/>
    </location>
    <ligand>
        <name>Zn(2+)</name>
        <dbReference type="ChEBI" id="CHEBI:29105"/>
    </ligand>
</feature>
<dbReference type="PANTHER" id="PTHR12589">
    <property type="entry name" value="PYRUVOYL TETRAHYDROBIOPTERIN SYNTHASE"/>
    <property type="match status" value="1"/>
</dbReference>
<protein>
    <submittedName>
        <fullName evidence="5">6-carboxy-5,6,7,8-tetrahydropterin synthase</fullName>
        <ecNumber evidence="6">4.1.2.50</ecNumber>
    </submittedName>
</protein>
<keyword evidence="1 4" id="KW-0479">Metal-binding</keyword>
<name>A0A2A2HFU9_9EURY</name>
<proteinExistence type="predicted"/>
<evidence type="ECO:0000313" key="7">
    <source>
        <dbReference type="Proteomes" id="UP000217528"/>
    </source>
</evidence>
<dbReference type="Proteomes" id="UP000217528">
    <property type="component" value="Unassembled WGS sequence"/>
</dbReference>
<dbReference type="InterPro" id="IPR007115">
    <property type="entry name" value="6-PTP_synth/QueD"/>
</dbReference>
<dbReference type="OrthoDB" id="6529at2157"/>
<evidence type="ECO:0000256" key="4">
    <source>
        <dbReference type="PIRSR" id="PIRSR006113-2"/>
    </source>
</evidence>
<dbReference type="SUPFAM" id="SSF55620">
    <property type="entry name" value="Tetrahydrobiopterin biosynthesis enzymes-like"/>
    <property type="match status" value="1"/>
</dbReference>
<evidence type="ECO:0000313" key="6">
    <source>
        <dbReference type="EMBL" id="PWL08322.1"/>
    </source>
</evidence>
<comment type="caution">
    <text evidence="5">The sequence shown here is derived from an EMBL/GenBank/DDBJ whole genome shotgun (WGS) entry which is preliminary data.</text>
</comment>
<dbReference type="GO" id="GO:0046872">
    <property type="term" value="F:metal ion binding"/>
    <property type="evidence" value="ECO:0007669"/>
    <property type="project" value="UniProtKB-KW"/>
</dbReference>
<reference evidence="6 8" key="1">
    <citation type="submission" date="2016-04" db="EMBL/GenBank/DDBJ databases">
        <title>Genome sequence of Methanosphaera cuniculi DSM 4103.</title>
        <authorList>
            <person name="Poehlein A."/>
            <person name="Seedorf H."/>
            <person name="Daniel R."/>
        </authorList>
    </citation>
    <scope>NUCLEOTIDE SEQUENCE [LARGE SCALE GENOMIC DNA]</scope>
    <source>
        <strain evidence="6 8">DSM 4103</strain>
    </source>
</reference>
<evidence type="ECO:0000256" key="1">
    <source>
        <dbReference type="ARBA" id="ARBA00022723"/>
    </source>
</evidence>
<evidence type="ECO:0000313" key="5">
    <source>
        <dbReference type="EMBL" id="PAV08235.1"/>
    </source>
</evidence>